<evidence type="ECO:0000256" key="9">
    <source>
        <dbReference type="ARBA" id="ARBA00022990"/>
    </source>
</evidence>
<sequence>HPACLLFSSRKTGVCQSYAWICRACKTCEACGKPTPSLDDSDRDEQSLFCSQCDRARHVACAPNSYRPRSAKGAAVETAPPPPPGQYTCRSCASANNDATLRARPRRPRAESPWSTSSSERNVFMETLLPGEEVSAPRSLRKRKHDTLSANNDLLHPVDSPSSTPKSRKTALKGSESLIVRLKIPQNLQRSFTRSTRPPNLAEADLSKPFGDLLSKADAETSKTRPTEYDRERFQRAAQLAEERRQQSASGTPLPSSTASDYDDHIQASRIKSMRFGNYEIDTWYAAPYPEEYSRNTLLYICEFCLKYMNSDYVSWRHKVKCPAKCPPGDEIYHDGVISVFEVDGKKSPVYCQNLCLLAKMFLDHKTLYYDVEPFLFYVMTECRETGFHFVGYFSKEKRSAANYNVSCIVTLPIHQRKGYGNFLIDFSYLLTKREGKIGSPEKPLSDLGLISYRNYWKTIACRELLEKEKQQDWTSIDELSQKLAMTEDDVISTLENLDCLIRDPVTRIYALRIDKAALRERWQRYADKKYHEVDPAALRWVPYLTRPLVSGDATAENKENEDRTQPAPAPVEVVSVSAAPGGIAAARATAATAQEPFPKENILRDLREQLKHIPPERFRVLPEYTPAGPSSILFKKTSSPHKTPRGSRGDTSVSSCNSQFKTICSKTKNIQIAAERAHNIAHLPLNEEDENYRRKMKKGKGWIPKWRIKELEQQLGKDVVRPFLGTSSPSPELKRMTSGDSKMLPSDPAEKGHEISIDPDLCEPV</sequence>
<accession>A0A1U7LL52</accession>
<dbReference type="AlphaFoldDB" id="A0A1U7LL52"/>
<dbReference type="PROSITE" id="PS51726">
    <property type="entry name" value="MYST_HAT"/>
    <property type="match status" value="1"/>
</dbReference>
<evidence type="ECO:0000256" key="3">
    <source>
        <dbReference type="ARBA" id="ARBA00013184"/>
    </source>
</evidence>
<evidence type="ECO:0000256" key="12">
    <source>
        <dbReference type="PROSITE-ProRule" id="PRU00146"/>
    </source>
</evidence>
<evidence type="ECO:0000256" key="10">
    <source>
        <dbReference type="ARBA" id="ARBA00023242"/>
    </source>
</evidence>
<dbReference type="GO" id="GO:0008270">
    <property type="term" value="F:zinc ion binding"/>
    <property type="evidence" value="ECO:0007669"/>
    <property type="project" value="UniProtKB-KW"/>
</dbReference>
<dbReference type="Gene3D" id="3.30.40.10">
    <property type="entry name" value="Zinc/RING finger domain, C3HC4 (zinc finger)"/>
    <property type="match status" value="1"/>
</dbReference>
<dbReference type="InterPro" id="IPR016181">
    <property type="entry name" value="Acyl_CoA_acyltransferase"/>
</dbReference>
<dbReference type="GO" id="GO:0005634">
    <property type="term" value="C:nucleus"/>
    <property type="evidence" value="ECO:0007669"/>
    <property type="project" value="UniProtKB-SubCell"/>
</dbReference>
<feature type="region of interest" description="Disordered" evidence="14">
    <location>
        <begin position="632"/>
        <end position="657"/>
    </location>
</feature>
<comment type="catalytic activity">
    <reaction evidence="13">
        <text>L-lysyl-[protein] + acetyl-CoA = N(6)-acetyl-L-lysyl-[protein] + CoA + H(+)</text>
        <dbReference type="Rhea" id="RHEA:45948"/>
        <dbReference type="Rhea" id="RHEA-COMP:9752"/>
        <dbReference type="Rhea" id="RHEA-COMP:10731"/>
        <dbReference type="ChEBI" id="CHEBI:15378"/>
        <dbReference type="ChEBI" id="CHEBI:29969"/>
        <dbReference type="ChEBI" id="CHEBI:57287"/>
        <dbReference type="ChEBI" id="CHEBI:57288"/>
        <dbReference type="ChEBI" id="CHEBI:61930"/>
        <dbReference type="EC" id="2.3.1.48"/>
    </reaction>
</comment>
<dbReference type="InterPro" id="IPR019787">
    <property type="entry name" value="Znf_PHD-finger"/>
</dbReference>
<evidence type="ECO:0000256" key="2">
    <source>
        <dbReference type="ARBA" id="ARBA00010107"/>
    </source>
</evidence>
<proteinExistence type="inferred from homology"/>
<comment type="similarity">
    <text evidence="2 13">Belongs to the MYST (SAS/MOZ) family.</text>
</comment>
<dbReference type="SMART" id="SM00249">
    <property type="entry name" value="PHD"/>
    <property type="match status" value="1"/>
</dbReference>
<dbReference type="GO" id="GO:0004402">
    <property type="term" value="F:histone acetyltransferase activity"/>
    <property type="evidence" value="ECO:0007669"/>
    <property type="project" value="InterPro"/>
</dbReference>
<feature type="region of interest" description="Disordered" evidence="14">
    <location>
        <begin position="190"/>
        <end position="262"/>
    </location>
</feature>
<dbReference type="InterPro" id="IPR036388">
    <property type="entry name" value="WH-like_DNA-bd_sf"/>
</dbReference>
<evidence type="ECO:0000259" key="15">
    <source>
        <dbReference type="PROSITE" id="PS50016"/>
    </source>
</evidence>
<evidence type="ECO:0000256" key="13">
    <source>
        <dbReference type="RuleBase" id="RU361211"/>
    </source>
</evidence>
<dbReference type="SUPFAM" id="SSF55729">
    <property type="entry name" value="Acyl-CoA N-acyltransferases (Nat)"/>
    <property type="match status" value="1"/>
</dbReference>
<feature type="compositionally biased region" description="Basic and acidic residues" evidence="14">
    <location>
        <begin position="215"/>
        <end position="246"/>
    </location>
</feature>
<dbReference type="Pfam" id="PF01853">
    <property type="entry name" value="MOZ_SAS"/>
    <property type="match status" value="1"/>
</dbReference>
<dbReference type="Pfam" id="PF17772">
    <property type="entry name" value="zf-MYST"/>
    <property type="match status" value="1"/>
</dbReference>
<dbReference type="EC" id="2.3.1.48" evidence="3 13"/>
<feature type="region of interest" description="Disordered" evidence="14">
    <location>
        <begin position="147"/>
        <end position="174"/>
    </location>
</feature>
<keyword evidence="4 17" id="KW-0808">Transferase</keyword>
<feature type="active site" description="Proton donor/acceptor" evidence="11">
    <location>
        <position position="442"/>
    </location>
</feature>
<reference evidence="17 18" key="1">
    <citation type="submission" date="2016-04" db="EMBL/GenBank/DDBJ databases">
        <title>Evolutionary innovation and constraint leading to complex multicellularity in the Ascomycota.</title>
        <authorList>
            <person name="Cisse O."/>
            <person name="Nguyen A."/>
            <person name="Hewitt D.A."/>
            <person name="Jedd G."/>
            <person name="Stajich J.E."/>
        </authorList>
    </citation>
    <scope>NUCLEOTIDE SEQUENCE [LARGE SCALE GENOMIC DNA]</scope>
    <source>
        <strain evidence="17 18">DAH-3</strain>
    </source>
</reference>
<evidence type="ECO:0000259" key="16">
    <source>
        <dbReference type="PROSITE" id="PS51726"/>
    </source>
</evidence>
<dbReference type="OrthoDB" id="787137at2759"/>
<dbReference type="InterPro" id="IPR050603">
    <property type="entry name" value="MYST_HAT"/>
</dbReference>
<dbReference type="FunFam" id="3.40.630.30:FF:000001">
    <property type="entry name" value="Histone acetyltransferase"/>
    <property type="match status" value="1"/>
</dbReference>
<feature type="non-terminal residue" evidence="17">
    <location>
        <position position="1"/>
    </location>
</feature>
<keyword evidence="18" id="KW-1185">Reference proteome</keyword>
<evidence type="ECO:0000313" key="18">
    <source>
        <dbReference type="Proteomes" id="UP000186594"/>
    </source>
</evidence>
<dbReference type="GO" id="GO:0003712">
    <property type="term" value="F:transcription coregulator activity"/>
    <property type="evidence" value="ECO:0007669"/>
    <property type="project" value="TreeGrafter"/>
</dbReference>
<organism evidence="17 18">
    <name type="scientific">Neolecta irregularis (strain DAH-3)</name>
    <dbReference type="NCBI Taxonomy" id="1198029"/>
    <lineage>
        <taxon>Eukaryota</taxon>
        <taxon>Fungi</taxon>
        <taxon>Dikarya</taxon>
        <taxon>Ascomycota</taxon>
        <taxon>Taphrinomycotina</taxon>
        <taxon>Neolectales</taxon>
        <taxon>Neolectaceae</taxon>
        <taxon>Neolecta</taxon>
    </lineage>
</organism>
<dbReference type="GO" id="GO:0006357">
    <property type="term" value="P:regulation of transcription by RNA polymerase II"/>
    <property type="evidence" value="ECO:0007669"/>
    <property type="project" value="TreeGrafter"/>
</dbReference>
<keyword evidence="9" id="KW-0007">Acetylation</keyword>
<dbReference type="STRING" id="1198029.A0A1U7LL52"/>
<gene>
    <name evidence="17" type="ORF">NEOLI_004992</name>
</gene>
<dbReference type="InterPro" id="IPR001965">
    <property type="entry name" value="Znf_PHD"/>
</dbReference>
<evidence type="ECO:0000256" key="11">
    <source>
        <dbReference type="PIRSR" id="PIRSR602717-51"/>
    </source>
</evidence>
<dbReference type="InterPro" id="IPR002717">
    <property type="entry name" value="HAT_MYST-type"/>
</dbReference>
<evidence type="ECO:0000256" key="6">
    <source>
        <dbReference type="ARBA" id="ARBA00022771"/>
    </source>
</evidence>
<dbReference type="SUPFAM" id="SSF57903">
    <property type="entry name" value="FYVE/PHD zinc finger"/>
    <property type="match status" value="1"/>
</dbReference>
<dbReference type="InterPro" id="IPR013083">
    <property type="entry name" value="Znf_RING/FYVE/PHD"/>
</dbReference>
<dbReference type="PROSITE" id="PS50016">
    <property type="entry name" value="ZF_PHD_2"/>
    <property type="match status" value="1"/>
</dbReference>
<feature type="region of interest" description="Disordered" evidence="14">
    <location>
        <begin position="70"/>
        <end position="122"/>
    </location>
</feature>
<feature type="region of interest" description="Disordered" evidence="14">
    <location>
        <begin position="722"/>
        <end position="766"/>
    </location>
</feature>
<dbReference type="Proteomes" id="UP000186594">
    <property type="component" value="Unassembled WGS sequence"/>
</dbReference>
<comment type="caution">
    <text evidence="17">The sequence shown here is derived from an EMBL/GenBank/DDBJ whole genome shotgun (WGS) entry which is preliminary data.</text>
</comment>
<evidence type="ECO:0000256" key="8">
    <source>
        <dbReference type="ARBA" id="ARBA00022853"/>
    </source>
</evidence>
<keyword evidence="6 12" id="KW-0863">Zinc-finger</keyword>
<keyword evidence="5" id="KW-0479">Metal-binding</keyword>
<dbReference type="GO" id="GO:0031507">
    <property type="term" value="P:heterochromatin formation"/>
    <property type="evidence" value="ECO:0007669"/>
    <property type="project" value="UniProtKB-ARBA"/>
</dbReference>
<dbReference type="GO" id="GO:0003682">
    <property type="term" value="F:chromatin binding"/>
    <property type="evidence" value="ECO:0007669"/>
    <property type="project" value="TreeGrafter"/>
</dbReference>
<evidence type="ECO:0000256" key="7">
    <source>
        <dbReference type="ARBA" id="ARBA00022833"/>
    </source>
</evidence>
<dbReference type="InterPro" id="IPR040706">
    <property type="entry name" value="Zf-MYST"/>
</dbReference>
<dbReference type="Gene3D" id="3.30.60.60">
    <property type="entry name" value="N-acetyl transferase-like"/>
    <property type="match status" value="1"/>
</dbReference>
<evidence type="ECO:0000256" key="5">
    <source>
        <dbReference type="ARBA" id="ARBA00022723"/>
    </source>
</evidence>
<feature type="domain" description="PHD-type" evidence="15">
    <location>
        <begin position="25"/>
        <end position="95"/>
    </location>
</feature>
<keyword evidence="8" id="KW-0156">Chromatin regulator</keyword>
<evidence type="ECO:0000313" key="17">
    <source>
        <dbReference type="EMBL" id="OLL23368.1"/>
    </source>
</evidence>
<evidence type="ECO:0000256" key="14">
    <source>
        <dbReference type="SAM" id="MobiDB-lite"/>
    </source>
</evidence>
<dbReference type="PANTHER" id="PTHR10615">
    <property type="entry name" value="HISTONE ACETYLTRANSFERASE"/>
    <property type="match status" value="1"/>
</dbReference>
<dbReference type="Gene3D" id="1.10.10.10">
    <property type="entry name" value="Winged helix-like DNA-binding domain superfamily/Winged helix DNA-binding domain"/>
    <property type="match status" value="1"/>
</dbReference>
<protein>
    <recommendedName>
        <fullName evidence="3 13">Histone acetyltransferase</fullName>
        <ecNumber evidence="3 13">2.3.1.48</ecNumber>
    </recommendedName>
</protein>
<feature type="domain" description="MYST-type HAT" evidence="16">
    <location>
        <begin position="266"/>
        <end position="543"/>
    </location>
</feature>
<feature type="compositionally biased region" description="Polar residues" evidence="14">
    <location>
        <begin position="247"/>
        <end position="260"/>
    </location>
</feature>
<evidence type="ECO:0000256" key="4">
    <source>
        <dbReference type="ARBA" id="ARBA00022679"/>
    </source>
</evidence>
<evidence type="ECO:0000256" key="1">
    <source>
        <dbReference type="ARBA" id="ARBA00004123"/>
    </source>
</evidence>
<dbReference type="InterPro" id="IPR011011">
    <property type="entry name" value="Znf_FYVE_PHD"/>
</dbReference>
<dbReference type="FunFam" id="3.30.60.60:FF:000001">
    <property type="entry name" value="Histone acetyltransferase"/>
    <property type="match status" value="1"/>
</dbReference>
<dbReference type="Gene3D" id="3.40.630.30">
    <property type="match status" value="1"/>
</dbReference>
<keyword evidence="10 13" id="KW-0539">Nucleus</keyword>
<name>A0A1U7LL52_NEOID</name>
<dbReference type="PANTHER" id="PTHR10615:SF161">
    <property type="entry name" value="HISTONE ACETYLTRANSFERASE KAT7"/>
    <property type="match status" value="1"/>
</dbReference>
<dbReference type="GO" id="GO:1990467">
    <property type="term" value="C:NuA3a histone acetyltransferase complex"/>
    <property type="evidence" value="ECO:0007669"/>
    <property type="project" value="TreeGrafter"/>
</dbReference>
<feature type="compositionally biased region" description="Polar residues" evidence="14">
    <location>
        <begin position="88"/>
        <end position="99"/>
    </location>
</feature>
<comment type="subcellular location">
    <subcellularLocation>
        <location evidence="1 13">Nucleus</location>
    </subcellularLocation>
</comment>
<dbReference type="EMBL" id="LXFE01001751">
    <property type="protein sequence ID" value="OLL23368.1"/>
    <property type="molecule type" value="Genomic_DNA"/>
</dbReference>
<keyword evidence="7" id="KW-0862">Zinc</keyword>